<gene>
    <name evidence="3" type="primary">LOC105158627</name>
</gene>
<dbReference type="FunCoup" id="A0A6I9SW99">
    <property type="interactions" value="53"/>
</dbReference>
<protein>
    <submittedName>
        <fullName evidence="3">Histone-lysine N-methyltransferase, H3 lysine-79 specific-like isoform X1</fullName>
    </submittedName>
</protein>
<keyword evidence="1" id="KW-0175">Coiled coil</keyword>
<dbReference type="InParanoid" id="A0A6I9SW99"/>
<organism evidence="2 3">
    <name type="scientific">Sesamum indicum</name>
    <name type="common">Oriental sesame</name>
    <name type="synonym">Sesamum orientale</name>
    <dbReference type="NCBI Taxonomy" id="4182"/>
    <lineage>
        <taxon>Eukaryota</taxon>
        <taxon>Viridiplantae</taxon>
        <taxon>Streptophyta</taxon>
        <taxon>Embryophyta</taxon>
        <taxon>Tracheophyta</taxon>
        <taxon>Spermatophyta</taxon>
        <taxon>Magnoliopsida</taxon>
        <taxon>eudicotyledons</taxon>
        <taxon>Gunneridae</taxon>
        <taxon>Pentapetalae</taxon>
        <taxon>asterids</taxon>
        <taxon>lamiids</taxon>
        <taxon>Lamiales</taxon>
        <taxon>Pedaliaceae</taxon>
        <taxon>Sesamum</taxon>
    </lineage>
</organism>
<keyword evidence="2" id="KW-1185">Reference proteome</keyword>
<dbReference type="PANTHER" id="PTHR37226">
    <property type="entry name" value="GOLGIN FAMILY A PROTEIN"/>
    <property type="match status" value="1"/>
</dbReference>
<dbReference type="GeneID" id="105158627"/>
<dbReference type="AlphaFoldDB" id="A0A6I9SW99"/>
<reference evidence="3" key="1">
    <citation type="submission" date="2025-08" db="UniProtKB">
        <authorList>
            <consortium name="RefSeq"/>
        </authorList>
    </citation>
    <scope>IDENTIFICATION</scope>
</reference>
<dbReference type="OrthoDB" id="1869333at2759"/>
<name>A0A6I9SW99_SESIN</name>
<dbReference type="PANTHER" id="PTHR37226:SF4">
    <property type="entry name" value="GOLGIN FAMILY A PROTEIN"/>
    <property type="match status" value="1"/>
</dbReference>
<evidence type="ECO:0000256" key="1">
    <source>
        <dbReference type="SAM" id="Coils"/>
    </source>
</evidence>
<dbReference type="Proteomes" id="UP000504604">
    <property type="component" value="Linkage group LG3"/>
</dbReference>
<feature type="coiled-coil region" evidence="1">
    <location>
        <begin position="71"/>
        <end position="98"/>
    </location>
</feature>
<feature type="coiled-coil region" evidence="1">
    <location>
        <begin position="153"/>
        <end position="180"/>
    </location>
</feature>
<evidence type="ECO:0000313" key="3">
    <source>
        <dbReference type="RefSeq" id="XP_011073740.1"/>
    </source>
</evidence>
<evidence type="ECO:0000313" key="2">
    <source>
        <dbReference type="Proteomes" id="UP000504604"/>
    </source>
</evidence>
<proteinExistence type="predicted"/>
<sequence length="215" mass="26026">MSPRSPHLKFKNYNMGSCQTKEKSSRASERVVEGLKSKVRVLQGEINEMMCMRERESQVYERELMVLALRQAEWRRERKRLKDELRRLGRVVEEKEERLRCMEGCCVLEEQARRDETLEKWKQLYFAIKVELDDLISRTHQEERLMCWKTDEEEMVMKELQAKEERIELLQAKLASMEDQEFKREREVDILRQSLRIMSHKKRGTKPGKRSIQEF</sequence>
<accession>A0A6I9SW99</accession>
<dbReference type="KEGG" id="sind:105158627"/>
<dbReference type="RefSeq" id="XP_011073740.1">
    <property type="nucleotide sequence ID" value="XM_011075438.2"/>
</dbReference>